<dbReference type="PROSITE" id="PS50064">
    <property type="entry name" value="ZF_PARP_2"/>
    <property type="match status" value="1"/>
</dbReference>
<keyword evidence="5" id="KW-1185">Reference proteome</keyword>
<dbReference type="InterPro" id="IPR001510">
    <property type="entry name" value="Znf_PARP"/>
</dbReference>
<evidence type="ECO:0000256" key="1">
    <source>
        <dbReference type="ARBA" id="ARBA00022723"/>
    </source>
</evidence>
<dbReference type="EMBL" id="CAJJDM010000128">
    <property type="protein sequence ID" value="CAD8104901.1"/>
    <property type="molecule type" value="Genomic_DNA"/>
</dbReference>
<sequence>MKMKQFLECEYALSNRIKCATCHVVIFKHELKIGHIFLRKDEGQQFDKKVWYHVHCIKKWPTGEKGQELPLFRLQTLKAEDQLKIKELYRSLQEKPKNKKEIKVLSKQEQYEKYVTVKNLNDPGQIEEDEDCIML</sequence>
<dbReference type="AlphaFoldDB" id="A0A8S1PPE2"/>
<dbReference type="GO" id="GO:0003677">
    <property type="term" value="F:DNA binding"/>
    <property type="evidence" value="ECO:0007669"/>
    <property type="project" value="InterPro"/>
</dbReference>
<keyword evidence="1" id="KW-0479">Metal-binding</keyword>
<evidence type="ECO:0000313" key="5">
    <source>
        <dbReference type="Proteomes" id="UP000688137"/>
    </source>
</evidence>
<dbReference type="Pfam" id="PF00645">
    <property type="entry name" value="zf-PARP"/>
    <property type="match status" value="1"/>
</dbReference>
<reference evidence="4" key="1">
    <citation type="submission" date="2021-01" db="EMBL/GenBank/DDBJ databases">
        <authorList>
            <consortium name="Genoscope - CEA"/>
            <person name="William W."/>
        </authorList>
    </citation>
    <scope>NUCLEOTIDE SEQUENCE</scope>
</reference>
<dbReference type="GO" id="GO:0008270">
    <property type="term" value="F:zinc ion binding"/>
    <property type="evidence" value="ECO:0007669"/>
    <property type="project" value="InterPro"/>
</dbReference>
<name>A0A8S1PPE2_PARPR</name>
<accession>A0A8S1PPE2</accession>
<evidence type="ECO:0000259" key="3">
    <source>
        <dbReference type="PROSITE" id="PS50064"/>
    </source>
</evidence>
<feature type="domain" description="PARP-type" evidence="3">
    <location>
        <begin position="7"/>
        <end position="93"/>
    </location>
</feature>
<dbReference type="OMA" id="KKVWYHV"/>
<dbReference type="Proteomes" id="UP000688137">
    <property type="component" value="Unassembled WGS sequence"/>
</dbReference>
<evidence type="ECO:0000256" key="2">
    <source>
        <dbReference type="ARBA" id="ARBA00022833"/>
    </source>
</evidence>
<organism evidence="4 5">
    <name type="scientific">Paramecium primaurelia</name>
    <dbReference type="NCBI Taxonomy" id="5886"/>
    <lineage>
        <taxon>Eukaryota</taxon>
        <taxon>Sar</taxon>
        <taxon>Alveolata</taxon>
        <taxon>Ciliophora</taxon>
        <taxon>Intramacronucleata</taxon>
        <taxon>Oligohymenophorea</taxon>
        <taxon>Peniculida</taxon>
        <taxon>Parameciidae</taxon>
        <taxon>Paramecium</taxon>
    </lineage>
</organism>
<protein>
    <recommendedName>
        <fullName evidence="3">PARP-type domain-containing protein</fullName>
    </recommendedName>
</protein>
<evidence type="ECO:0000313" key="4">
    <source>
        <dbReference type="EMBL" id="CAD8104901.1"/>
    </source>
</evidence>
<proteinExistence type="predicted"/>
<comment type="caution">
    <text evidence="4">The sequence shown here is derived from an EMBL/GenBank/DDBJ whole genome shotgun (WGS) entry which is preliminary data.</text>
</comment>
<dbReference type="SMART" id="SM01336">
    <property type="entry name" value="zf-PARP"/>
    <property type="match status" value="1"/>
</dbReference>
<gene>
    <name evidence="4" type="ORF">PPRIM_AZ9-3.1.T1250127</name>
</gene>
<keyword evidence="2" id="KW-0862">Zinc</keyword>